<accession>A0A8C4MWQ9</accession>
<sequence>MVDLCPASSRVKFLFLAEPSLFNSESDLSTLPTFIAMEPSNPSVVPPFG</sequence>
<dbReference type="AlphaFoldDB" id="A0A8C4MWQ9"/>
<keyword evidence="2" id="KW-1185">Reference proteome</keyword>
<proteinExistence type="predicted"/>
<reference evidence="1 2" key="1">
    <citation type="journal article" date="2020" name="Nat. Commun.">
        <title>Donkey genomes provide new insights into domestication and selection for coat color.</title>
        <authorList>
            <person name="Wang"/>
            <person name="C."/>
            <person name="Li"/>
            <person name="H."/>
            <person name="Guo"/>
            <person name="Y."/>
            <person name="Huang"/>
            <person name="J."/>
            <person name="Sun"/>
            <person name="Y."/>
            <person name="Min"/>
            <person name="J."/>
            <person name="Wang"/>
            <person name="J."/>
            <person name="Fang"/>
            <person name="X."/>
            <person name="Zhao"/>
            <person name="Z."/>
            <person name="Wang"/>
            <person name="S."/>
            <person name="Zhang"/>
            <person name="Y."/>
            <person name="Liu"/>
            <person name="Q."/>
            <person name="Jiang"/>
            <person name="Q."/>
            <person name="Wang"/>
            <person name="X."/>
            <person name="Guo"/>
            <person name="Y."/>
            <person name="Yang"/>
            <person name="C."/>
            <person name="Wang"/>
            <person name="Y."/>
            <person name="Tian"/>
            <person name="F."/>
            <person name="Zhuang"/>
            <person name="G."/>
            <person name="Fan"/>
            <person name="Y."/>
            <person name="Gao"/>
            <person name="Q."/>
            <person name="Li"/>
            <person name="Y."/>
            <person name="Ju"/>
            <person name="Z."/>
            <person name="Li"/>
            <person name="J."/>
            <person name="Li"/>
            <person name="R."/>
            <person name="Hou"/>
            <person name="M."/>
            <person name="Yang"/>
            <person name="G."/>
            <person name="Liu"/>
            <person name="G."/>
            <person name="Liu"/>
            <person name="W."/>
            <person name="Guo"/>
            <person name="J."/>
            <person name="Pan"/>
            <person name="S."/>
            <person name="Fan"/>
            <person name="G."/>
            <person name="Zhang"/>
            <person name="W."/>
            <person name="Zhang"/>
            <person name="R."/>
            <person name="Yu"/>
            <person name="J."/>
            <person name="Zhang"/>
            <person name="X."/>
            <person name="Yin"/>
            <person name="Q."/>
            <person name="Ji"/>
            <person name="C."/>
            <person name="Jin"/>
            <person name="Y."/>
            <person name="Yue"/>
            <person name="G."/>
            <person name="Liu"/>
            <person name="M."/>
            <person name="Xu"/>
            <person name="J."/>
            <person name="Liu"/>
            <person name="S."/>
            <person name="Jordana"/>
            <person name="J."/>
            <person name="Noce"/>
            <person name="A."/>
            <person name="Amills"/>
            <person name="M."/>
            <person name="Wu"/>
            <person name="D.D."/>
            <person name="Li"/>
            <person name="S."/>
            <person name="Zhou"/>
            <person name="X. and Zhong"/>
            <person name="J."/>
        </authorList>
    </citation>
    <scope>NUCLEOTIDE SEQUENCE [LARGE SCALE GENOMIC DNA]</scope>
</reference>
<reference evidence="1" key="2">
    <citation type="submission" date="2025-08" db="UniProtKB">
        <authorList>
            <consortium name="Ensembl"/>
        </authorList>
    </citation>
    <scope>IDENTIFICATION</scope>
</reference>
<dbReference type="GeneTree" id="ENSGT01130000278523"/>
<name>A0A8C4MWQ9_EQUAS</name>
<organism evidence="1 2">
    <name type="scientific">Equus asinus</name>
    <name type="common">Donkey</name>
    <name type="synonym">Equus africanus asinus</name>
    <dbReference type="NCBI Taxonomy" id="9793"/>
    <lineage>
        <taxon>Eukaryota</taxon>
        <taxon>Metazoa</taxon>
        <taxon>Chordata</taxon>
        <taxon>Craniata</taxon>
        <taxon>Vertebrata</taxon>
        <taxon>Euteleostomi</taxon>
        <taxon>Mammalia</taxon>
        <taxon>Eutheria</taxon>
        <taxon>Laurasiatheria</taxon>
        <taxon>Perissodactyla</taxon>
        <taxon>Equidae</taxon>
        <taxon>Equus</taxon>
    </lineage>
</organism>
<dbReference type="Ensembl" id="ENSEAST00005036098.2">
    <property type="protein sequence ID" value="ENSEASP00005033119.1"/>
    <property type="gene ID" value="ENSEASG00005022660.2"/>
</dbReference>
<evidence type="ECO:0000313" key="2">
    <source>
        <dbReference type="Proteomes" id="UP000694387"/>
    </source>
</evidence>
<dbReference type="Proteomes" id="UP000694387">
    <property type="component" value="Chromosome 4"/>
</dbReference>
<evidence type="ECO:0000313" key="1">
    <source>
        <dbReference type="Ensembl" id="ENSEASP00005033119.1"/>
    </source>
</evidence>
<protein>
    <submittedName>
        <fullName evidence="1">Uncharacterized protein</fullName>
    </submittedName>
</protein>
<reference evidence="1" key="3">
    <citation type="submission" date="2025-09" db="UniProtKB">
        <authorList>
            <consortium name="Ensembl"/>
        </authorList>
    </citation>
    <scope>IDENTIFICATION</scope>
</reference>